<feature type="compositionally biased region" description="Polar residues" evidence="1">
    <location>
        <begin position="105"/>
        <end position="128"/>
    </location>
</feature>
<feature type="compositionally biased region" description="Low complexity" evidence="1">
    <location>
        <begin position="190"/>
        <end position="201"/>
    </location>
</feature>
<protein>
    <recommendedName>
        <fullName evidence="4">BAT2 N-terminal domain-containing protein</fullName>
    </recommendedName>
</protein>
<feature type="compositionally biased region" description="Basic and acidic residues" evidence="1">
    <location>
        <begin position="559"/>
        <end position="571"/>
    </location>
</feature>
<feature type="compositionally biased region" description="Basic and acidic residues" evidence="1">
    <location>
        <begin position="421"/>
        <end position="438"/>
    </location>
</feature>
<feature type="region of interest" description="Disordered" evidence="1">
    <location>
        <begin position="716"/>
        <end position="983"/>
    </location>
</feature>
<feature type="compositionally biased region" description="Basic and acidic residues" evidence="1">
    <location>
        <begin position="341"/>
        <end position="364"/>
    </location>
</feature>
<keyword evidence="3" id="KW-1185">Reference proteome</keyword>
<reference evidence="2 3" key="1">
    <citation type="submission" date="2020-12" db="EMBL/GenBank/DDBJ databases">
        <title>Metabolic potential, ecology and presence of endohyphal bacteria is reflected in genomic diversity of Mucoromycotina.</title>
        <authorList>
            <person name="Muszewska A."/>
            <person name="Okrasinska A."/>
            <person name="Steczkiewicz K."/>
            <person name="Drgas O."/>
            <person name="Orlowska M."/>
            <person name="Perlinska-Lenart U."/>
            <person name="Aleksandrzak-Piekarczyk T."/>
            <person name="Szatraj K."/>
            <person name="Zielenkiewicz U."/>
            <person name="Pilsyk S."/>
            <person name="Malc E."/>
            <person name="Mieczkowski P."/>
            <person name="Kruszewska J.S."/>
            <person name="Biernat P."/>
            <person name="Pawlowska J."/>
        </authorList>
    </citation>
    <scope>NUCLEOTIDE SEQUENCE [LARGE SCALE GENOMIC DNA]</scope>
    <source>
        <strain evidence="2 3">CBS 142.35</strain>
    </source>
</reference>
<feature type="compositionally biased region" description="Low complexity" evidence="1">
    <location>
        <begin position="129"/>
        <end position="168"/>
    </location>
</feature>
<feature type="compositionally biased region" description="Low complexity" evidence="1">
    <location>
        <begin position="281"/>
        <end position="327"/>
    </location>
</feature>
<accession>A0A8H7S549</accession>
<feature type="compositionally biased region" description="Basic and acidic residues" evidence="1">
    <location>
        <begin position="756"/>
        <end position="799"/>
    </location>
</feature>
<feature type="compositionally biased region" description="Basic and acidic residues" evidence="1">
    <location>
        <begin position="203"/>
        <end position="236"/>
    </location>
</feature>
<feature type="region of interest" description="Disordered" evidence="1">
    <location>
        <begin position="1"/>
        <end position="687"/>
    </location>
</feature>
<gene>
    <name evidence="2" type="ORF">INT45_012321</name>
</gene>
<organism evidence="2 3">
    <name type="scientific">Circinella minor</name>
    <dbReference type="NCBI Taxonomy" id="1195481"/>
    <lineage>
        <taxon>Eukaryota</taxon>
        <taxon>Fungi</taxon>
        <taxon>Fungi incertae sedis</taxon>
        <taxon>Mucoromycota</taxon>
        <taxon>Mucoromycotina</taxon>
        <taxon>Mucoromycetes</taxon>
        <taxon>Mucorales</taxon>
        <taxon>Lichtheimiaceae</taxon>
        <taxon>Circinella</taxon>
    </lineage>
</organism>
<feature type="compositionally biased region" description="Polar residues" evidence="1">
    <location>
        <begin position="180"/>
        <end position="189"/>
    </location>
</feature>
<feature type="compositionally biased region" description="Polar residues" evidence="1">
    <location>
        <begin position="439"/>
        <end position="453"/>
    </location>
</feature>
<feature type="compositionally biased region" description="Low complexity" evidence="1">
    <location>
        <begin position="89"/>
        <end position="99"/>
    </location>
</feature>
<feature type="compositionally biased region" description="Basic and acidic residues" evidence="1">
    <location>
        <begin position="854"/>
        <end position="863"/>
    </location>
</feature>
<comment type="caution">
    <text evidence="2">The sequence shown here is derived from an EMBL/GenBank/DDBJ whole genome shotgun (WGS) entry which is preliminary data.</text>
</comment>
<feature type="compositionally biased region" description="Basic and acidic residues" evidence="1">
    <location>
        <begin position="962"/>
        <end position="982"/>
    </location>
</feature>
<feature type="compositionally biased region" description="Polar residues" evidence="1">
    <location>
        <begin position="950"/>
        <end position="960"/>
    </location>
</feature>
<feature type="compositionally biased region" description="Polar residues" evidence="1">
    <location>
        <begin position="65"/>
        <end position="81"/>
    </location>
</feature>
<evidence type="ECO:0008006" key="4">
    <source>
        <dbReference type="Google" id="ProtNLM"/>
    </source>
</evidence>
<feature type="compositionally biased region" description="Low complexity" evidence="1">
    <location>
        <begin position="742"/>
        <end position="755"/>
    </location>
</feature>
<proteinExistence type="predicted"/>
<feature type="compositionally biased region" description="Basic and acidic residues" evidence="1">
    <location>
        <begin position="724"/>
        <end position="741"/>
    </location>
</feature>
<dbReference type="Proteomes" id="UP000646827">
    <property type="component" value="Unassembled WGS sequence"/>
</dbReference>
<feature type="compositionally biased region" description="Polar residues" evidence="1">
    <location>
        <begin position="538"/>
        <end position="558"/>
    </location>
</feature>
<dbReference type="OrthoDB" id="2399720at2759"/>
<feature type="compositionally biased region" description="Low complexity" evidence="1">
    <location>
        <begin position="1274"/>
        <end position="1285"/>
    </location>
</feature>
<feature type="compositionally biased region" description="Basic and acidic residues" evidence="1">
    <location>
        <begin position="592"/>
        <end position="637"/>
    </location>
</feature>
<feature type="compositionally biased region" description="Low complexity" evidence="1">
    <location>
        <begin position="572"/>
        <end position="584"/>
    </location>
</feature>
<feature type="region of interest" description="Disordered" evidence="1">
    <location>
        <begin position="1270"/>
        <end position="1297"/>
    </location>
</feature>
<sequence>MSGETPPGRFQSLNKKFPGSMSPGPNNHSPNGRGGHNRSRVLTSKVSAPRPINLPSLRREHASDWPTSGNGQGRLNSTGATSEIKGWGSSPSISQLSSSPKWDDTTTNSQVDTTEWPTTSDNNNSELQSSSPVPKVSSPVPVSSSSPNNSPHPSAAASRAWATVSTSSTPALSGEFPTAAETNTAPTQESNTDTSSTATTNVDKSKTEKKPESRAEKTILNETEHLDWDEIVRQDLENDDPPTPVENETVLPSDRFTEDYDRSYPPQIHPVSDHSRPHPSSPSTHNSSYHNNNNRSSPSQQHQQNYHSSPSQSSSSGYYNNKNNGGYSRRDNNNSWGNQHHHNDWNDGHSRNNQERRGSIDRINNDSNSTAWGGRNRRDSYGSESGGRGRGRGGNRYGNRRPSHDRTSNFQPTSLLQRPRRMSELSQRSDRSASRDETSSVSETIQSATTSPVTLPVVSEQQGQGQQREETLSSSPGHRYTAAQREVMLTTAERAKKRRAEEEAELEASRERARKKAEALAALCESKSKPTAVKSDENNNGNKSTTETSKTPVASSSLEDSKTATKPENESKSSVASTDSTSTSIKNSDVNQKPETKDEPSVKEPATKEAKEKDIATPKQKDSPTKSDAASPKDDGKASTAWTQSPDNPHQLEDEEDNQRWEDYVKGVQSNKSSTEGDNTNDAATSWNNYATRLQTSTEIRMNAAIDRFAAERNIDPSRLNNMRPKDREPLRLHRPQRDNYDNNNNRRGYNNNNRNSDDKYNNRNGDHRHQYRDDGRRDNYSRHKEKEQLTSSSKEHPLNLESWPSLGEGQSTTSNSGKTLMTDQKVSLDNNGGDNSKITTKKKKNGNKNKKDKKADEEKNAPGKEGQNLLGKDKNDDEKKERKQDENDTILTEEKLDELSGKGKEKQNSDDDECIDDKENESEPLSVQHKEDEESGVSKKIVVTEENDLTTSTDSTYGLSTKDDDGYEETKEDKEEKKEEQQVQQQFVEEVIDVSYLPREEEQIEDLLPEMIEASETGSFISQNITDTVSTPETEESCAGRVRTYSAMAVFDHWTRAERHDYLQKSKECIFPDAIERLAELKPTDLTFRTVSDDIRPSSVVEAPSFNDTQSTSSPVLDNNLSGNNSDEYIVNQTHPSLVGPLGNSNGDVQHQPVPYTVSSFDGKISPQFMPPMTMAGRQNFPVLVYQVPYNGQGGPFVPGSPNGTGGYGITTAATDNQQQPMFIPAPMPQQQQFQGQPLPQQQQSQHPSMMNVYLLSPNQMLPPWPGMPPVNNNPTTITTTNNHNHNHNNNQRRRR</sequence>
<evidence type="ECO:0000313" key="3">
    <source>
        <dbReference type="Proteomes" id="UP000646827"/>
    </source>
</evidence>
<feature type="compositionally biased region" description="Basic residues" evidence="1">
    <location>
        <begin position="840"/>
        <end position="853"/>
    </location>
</feature>
<feature type="compositionally biased region" description="Basic residues" evidence="1">
    <location>
        <begin position="1286"/>
        <end position="1297"/>
    </location>
</feature>
<name>A0A8H7S549_9FUNG</name>
<dbReference type="EMBL" id="JAEPRB010000070">
    <property type="protein sequence ID" value="KAG2223022.1"/>
    <property type="molecule type" value="Genomic_DNA"/>
</dbReference>
<feature type="compositionally biased region" description="Basic and acidic residues" evidence="1">
    <location>
        <begin position="872"/>
        <end position="910"/>
    </location>
</feature>
<feature type="compositionally biased region" description="Polar residues" evidence="1">
    <location>
        <begin position="809"/>
        <end position="839"/>
    </location>
</feature>
<feature type="compositionally biased region" description="Acidic residues" evidence="1">
    <location>
        <begin position="911"/>
        <end position="923"/>
    </location>
</feature>
<feature type="compositionally biased region" description="Polar residues" evidence="1">
    <location>
        <begin position="668"/>
        <end position="687"/>
    </location>
</feature>
<feature type="compositionally biased region" description="Basic residues" evidence="1">
    <location>
        <begin position="389"/>
        <end position="401"/>
    </location>
</feature>
<evidence type="ECO:0000256" key="1">
    <source>
        <dbReference type="SAM" id="MobiDB-lite"/>
    </source>
</evidence>
<evidence type="ECO:0000313" key="2">
    <source>
        <dbReference type="EMBL" id="KAG2223022.1"/>
    </source>
</evidence>